<comment type="caution">
    <text evidence="3">The sequence shown here is derived from an EMBL/GenBank/DDBJ whole genome shotgun (WGS) entry which is preliminary data.</text>
</comment>
<keyword evidence="4" id="KW-1185">Reference proteome</keyword>
<organism evidence="3 4">
    <name type="scientific">Occultella gossypii</name>
    <dbReference type="NCBI Taxonomy" id="2800820"/>
    <lineage>
        <taxon>Bacteria</taxon>
        <taxon>Bacillati</taxon>
        <taxon>Actinomycetota</taxon>
        <taxon>Actinomycetes</taxon>
        <taxon>Micrococcales</taxon>
        <taxon>Ruaniaceae</taxon>
        <taxon>Occultella</taxon>
    </lineage>
</organism>
<dbReference type="Pfam" id="PF20732">
    <property type="entry name" value="NamZ_C"/>
    <property type="match status" value="1"/>
</dbReference>
<dbReference type="PIRSF" id="PIRSF016719">
    <property type="entry name" value="UCP016719"/>
    <property type="match status" value="1"/>
</dbReference>
<dbReference type="InterPro" id="IPR048502">
    <property type="entry name" value="NamZ_N"/>
</dbReference>
<feature type="domain" description="Peptidoglycan beta-N-acetylmuramidase NamZ C-terminal" evidence="2">
    <location>
        <begin position="233"/>
        <end position="369"/>
    </location>
</feature>
<accession>A0ABS7SAQ1</accession>
<gene>
    <name evidence="3" type="ORF">KCQ71_14740</name>
</gene>
<dbReference type="Pfam" id="PF07075">
    <property type="entry name" value="NamZ_N"/>
    <property type="match status" value="1"/>
</dbReference>
<sequence>MARVRTGLSRAIAEPGLIGRGPAGLCANYTSVTADLRRGVDALLATGVELTTIFTPEHGYWGAVQAGESEGDGVDLATGLPVVDTYRSDGPRLDGLLRESGVATILVDFQDIGIRFYTYTWTLFDLLCSAARVGIRIVVLDRPNPLGGLVRTGPGLDPSCASFVGRVSIPLQHGLTLGELARWFNSAHVPDAVGAAADLEVIELAGWDRQRQGPHDDWVMPSPNMPTLTTATVFGAIGLLEGTVLSEGRGTTKPFELFGASWTDGRLAGALSEQGLPGVAFREAVFRPTFSKWHGDVVHGAQLHVRDVAAFDPIATGVAVLRAVAALYPGESIWLPPQPGRPPFIDLLWGSTALREGIDRGADLSAILAAGPPTPIVPPEALLYP</sequence>
<proteinExistence type="predicted"/>
<dbReference type="EMBL" id="JAGSHT010000013">
    <property type="protein sequence ID" value="MBZ2197417.1"/>
    <property type="molecule type" value="Genomic_DNA"/>
</dbReference>
<dbReference type="InterPro" id="IPR048503">
    <property type="entry name" value="NamZ_C"/>
</dbReference>
<dbReference type="InterPro" id="IPR008302">
    <property type="entry name" value="NamZ"/>
</dbReference>
<protein>
    <submittedName>
        <fullName evidence="3">DUF1343 domain-containing protein</fullName>
    </submittedName>
</protein>
<evidence type="ECO:0000313" key="3">
    <source>
        <dbReference type="EMBL" id="MBZ2197417.1"/>
    </source>
</evidence>
<name>A0ABS7SAQ1_9MICO</name>
<dbReference type="Gene3D" id="3.90.1150.140">
    <property type="match status" value="1"/>
</dbReference>
<dbReference type="PANTHER" id="PTHR42915:SF1">
    <property type="entry name" value="PEPTIDOGLYCAN BETA-N-ACETYLMURAMIDASE NAMZ"/>
    <property type="match status" value="1"/>
</dbReference>
<feature type="domain" description="Peptidoglycan beta-N-acetylmuramidase NamZ N-terminal" evidence="1">
    <location>
        <begin position="24"/>
        <end position="228"/>
    </location>
</feature>
<dbReference type="Gene3D" id="3.40.50.12170">
    <property type="entry name" value="Uncharacterised protein PF07075, DUF1343"/>
    <property type="match status" value="1"/>
</dbReference>
<dbReference type="Proteomes" id="UP000826651">
    <property type="component" value="Unassembled WGS sequence"/>
</dbReference>
<reference evidence="3 4" key="1">
    <citation type="submission" date="2021-04" db="EMBL/GenBank/DDBJ databases">
        <title>Ruania sp. nov., isolated from sandy soil of mangrove forest.</title>
        <authorList>
            <person name="Ge X."/>
            <person name="Huang R."/>
            <person name="Liu W."/>
        </authorList>
    </citation>
    <scope>NUCLEOTIDE SEQUENCE [LARGE SCALE GENOMIC DNA]</scope>
    <source>
        <strain evidence="3 4">N2-46</strain>
    </source>
</reference>
<evidence type="ECO:0000259" key="2">
    <source>
        <dbReference type="Pfam" id="PF20732"/>
    </source>
</evidence>
<evidence type="ECO:0000259" key="1">
    <source>
        <dbReference type="Pfam" id="PF07075"/>
    </source>
</evidence>
<evidence type="ECO:0000313" key="4">
    <source>
        <dbReference type="Proteomes" id="UP000826651"/>
    </source>
</evidence>
<dbReference type="RefSeq" id="WP_223407183.1">
    <property type="nucleotide sequence ID" value="NZ_JAGSHT010000013.1"/>
</dbReference>
<dbReference type="PANTHER" id="PTHR42915">
    <property type="entry name" value="HYPOTHETICAL 460 KDA PROTEIN IN FEUA-SIGW INTERGENIC REGION [PRECURSOR]"/>
    <property type="match status" value="1"/>
</dbReference>